<dbReference type="Pfam" id="PF13521">
    <property type="entry name" value="AAA_28"/>
    <property type="match status" value="1"/>
</dbReference>
<dbReference type="GO" id="GO:0035091">
    <property type="term" value="F:phosphatidylinositol binding"/>
    <property type="evidence" value="ECO:0007669"/>
    <property type="project" value="TreeGrafter"/>
</dbReference>
<dbReference type="GO" id="GO:0005525">
    <property type="term" value="F:GTP binding"/>
    <property type="evidence" value="ECO:0007669"/>
    <property type="project" value="TreeGrafter"/>
</dbReference>
<dbReference type="Proteomes" id="UP000237968">
    <property type="component" value="Unassembled WGS sequence"/>
</dbReference>
<dbReference type="RefSeq" id="WP_106393470.1">
    <property type="nucleotide sequence ID" value="NZ_PVNK01000180.1"/>
</dbReference>
<reference evidence="2 3" key="1">
    <citation type="submission" date="2018-03" db="EMBL/GenBank/DDBJ databases">
        <title>Draft Genome Sequences of the Obligatory Marine Myxobacteria Enhygromyxa salina SWB005.</title>
        <authorList>
            <person name="Poehlein A."/>
            <person name="Moghaddam J.A."/>
            <person name="Harms H."/>
            <person name="Alanjari M."/>
            <person name="Koenig G.M."/>
            <person name="Daniel R."/>
            <person name="Schaeberle T.F."/>
        </authorList>
    </citation>
    <scope>NUCLEOTIDE SEQUENCE [LARGE SCALE GENOMIC DNA]</scope>
    <source>
        <strain evidence="2 3">SWB005</strain>
    </source>
</reference>
<dbReference type="InterPro" id="IPR027417">
    <property type="entry name" value="P-loop_NTPase"/>
</dbReference>
<evidence type="ECO:0000259" key="1">
    <source>
        <dbReference type="Pfam" id="PF13521"/>
    </source>
</evidence>
<dbReference type="SUPFAM" id="SSF52540">
    <property type="entry name" value="P-loop containing nucleoside triphosphate hydrolases"/>
    <property type="match status" value="1"/>
</dbReference>
<dbReference type="InterPro" id="IPR038727">
    <property type="entry name" value="NadR/Ttd14_AAA_dom"/>
</dbReference>
<keyword evidence="3" id="KW-1185">Reference proteome</keyword>
<evidence type="ECO:0000313" key="2">
    <source>
        <dbReference type="EMBL" id="PRP94067.1"/>
    </source>
</evidence>
<gene>
    <name evidence="2" type="ORF">ENSA5_41790</name>
</gene>
<dbReference type="OrthoDB" id="5638848at2"/>
<dbReference type="PANTHER" id="PTHR34932:SF1">
    <property type="entry name" value="TRPL TRANSLOCATION DEFECT PROTEIN 14"/>
    <property type="match status" value="1"/>
</dbReference>
<dbReference type="AlphaFoldDB" id="A0A2S9XMJ0"/>
<evidence type="ECO:0000313" key="3">
    <source>
        <dbReference type="Proteomes" id="UP000237968"/>
    </source>
</evidence>
<proteinExistence type="predicted"/>
<sequence length="220" mass="24793">MSVPDHPARSSEGRHLCRIVLTGGPGGGKTTAADMLRREIGDRIVVVPESATMLFSGGFPRSDEPNARQAVQRAIFHVQRNLEDLQSARYPERVLLCDRGTIDGAAYWPGDDPEQFFAELGTSLEQELRRYDAVLFFETAAIGNFSIETGNPVRTETNREAVALDWRLRELWSQHPNFVLIHHNHSFMAKLFEGLHVLGELIRRFADDACHDEQGPREKT</sequence>
<dbReference type="EMBL" id="PVNK01000180">
    <property type="protein sequence ID" value="PRP94067.1"/>
    <property type="molecule type" value="Genomic_DNA"/>
</dbReference>
<name>A0A2S9XMJ0_9BACT</name>
<dbReference type="GO" id="GO:0070300">
    <property type="term" value="F:phosphatidic acid binding"/>
    <property type="evidence" value="ECO:0007669"/>
    <property type="project" value="TreeGrafter"/>
</dbReference>
<organism evidence="2 3">
    <name type="scientific">Enhygromyxa salina</name>
    <dbReference type="NCBI Taxonomy" id="215803"/>
    <lineage>
        <taxon>Bacteria</taxon>
        <taxon>Pseudomonadati</taxon>
        <taxon>Myxococcota</taxon>
        <taxon>Polyangia</taxon>
        <taxon>Nannocystales</taxon>
        <taxon>Nannocystaceae</taxon>
        <taxon>Enhygromyxa</taxon>
    </lineage>
</organism>
<comment type="caution">
    <text evidence="2">The sequence shown here is derived from an EMBL/GenBank/DDBJ whole genome shotgun (WGS) entry which is preliminary data.</text>
</comment>
<dbReference type="Gene3D" id="3.40.50.300">
    <property type="entry name" value="P-loop containing nucleotide triphosphate hydrolases"/>
    <property type="match status" value="1"/>
</dbReference>
<accession>A0A2S9XMJ0</accession>
<dbReference type="InterPro" id="IPR053227">
    <property type="entry name" value="TRPL-trafficking_regulator"/>
</dbReference>
<dbReference type="PANTHER" id="PTHR34932">
    <property type="entry name" value="TRPL TRANSLOCATION DEFECT PROTEIN 14"/>
    <property type="match status" value="1"/>
</dbReference>
<protein>
    <recommendedName>
        <fullName evidence="1">NadR/Ttd14 AAA domain-containing protein</fullName>
    </recommendedName>
</protein>
<feature type="domain" description="NadR/Ttd14 AAA" evidence="1">
    <location>
        <begin position="18"/>
        <end position="181"/>
    </location>
</feature>